<dbReference type="EMBL" id="JAHBMH010000063">
    <property type="protein sequence ID" value="KAK1934355.1"/>
    <property type="molecule type" value="Genomic_DNA"/>
</dbReference>
<organism evidence="1 2">
    <name type="scientific">Babesia divergens</name>
    <dbReference type="NCBI Taxonomy" id="32595"/>
    <lineage>
        <taxon>Eukaryota</taxon>
        <taxon>Sar</taxon>
        <taxon>Alveolata</taxon>
        <taxon>Apicomplexa</taxon>
        <taxon>Aconoidasida</taxon>
        <taxon>Piroplasmida</taxon>
        <taxon>Babesiidae</taxon>
        <taxon>Babesia</taxon>
    </lineage>
</organism>
<sequence length="466" mass="50948">MTMTSCDFKDPETLKDILVELGKLHNATSTRHKVFEQLKIYLKAYCGDTYLNDFYQDLGGSYGPSGSMKLLTKAGHDICETILQNSPTGGRHDTAHSKHEGKDCAEKISNALKKCLPKAYAALYFLLFMGSEDMNTLQGGQWKDYACNGNDYDYRGGYGYGSKVDLYLWLTDRKGENTGLVKRDFPTSTHDLNSNKGQQVADNIKQIIKHDSAAALQRVLCGFMFVCKWDDALTGHACLFLSMFCNKVNGDSGNTFQKTFQRTYTSNDSDTFKELCTALKPKLDPFIDGTASGIQAVCQHNQKLFEKIWNEDKFKEYCEWLKTRLDSIIQSLNTMSSDSSQWNSSNLKDASSAGPFKYGFVFKDKSWEDGNINEKLSPLITSLTGGESGSLKSLLQCLNGNGAPTSERITTEPAKSSSGAAAAGGATAVLGIGGAGFGAAYGFNLFGLKDIMSGVFGAIRGLVVGF</sequence>
<comment type="caution">
    <text evidence="1">The sequence shown here is derived from an EMBL/GenBank/DDBJ whole genome shotgun (WGS) entry which is preliminary data.</text>
</comment>
<accession>A0AAD9LF86</accession>
<protein>
    <submittedName>
        <fullName evidence="1">RIBOSOME BINDING PROTEIN-1</fullName>
    </submittedName>
</protein>
<proteinExistence type="predicted"/>
<keyword evidence="2" id="KW-1185">Reference proteome</keyword>
<evidence type="ECO:0000313" key="2">
    <source>
        <dbReference type="Proteomes" id="UP001195914"/>
    </source>
</evidence>
<name>A0AAD9LF86_BABDI</name>
<reference evidence="1" key="1">
    <citation type="journal article" date="2014" name="Nucleic Acids Res.">
        <title>The evolutionary dynamics of variant antigen genes in Babesia reveal a history of genomic innovation underlying host-parasite interaction.</title>
        <authorList>
            <person name="Jackson A.P."/>
            <person name="Otto T.D."/>
            <person name="Darby A."/>
            <person name="Ramaprasad A."/>
            <person name="Xia D."/>
            <person name="Echaide I.E."/>
            <person name="Farber M."/>
            <person name="Gahlot S."/>
            <person name="Gamble J."/>
            <person name="Gupta D."/>
            <person name="Gupta Y."/>
            <person name="Jackson L."/>
            <person name="Malandrin L."/>
            <person name="Malas T.B."/>
            <person name="Moussa E."/>
            <person name="Nair M."/>
            <person name="Reid A.J."/>
            <person name="Sanders M."/>
            <person name="Sharma J."/>
            <person name="Tracey A."/>
            <person name="Quail M.A."/>
            <person name="Weir W."/>
            <person name="Wastling J.M."/>
            <person name="Hall N."/>
            <person name="Willadsen P."/>
            <person name="Lingelbach K."/>
            <person name="Shiels B."/>
            <person name="Tait A."/>
            <person name="Berriman M."/>
            <person name="Allred D.R."/>
            <person name="Pain A."/>
        </authorList>
    </citation>
    <scope>NUCLEOTIDE SEQUENCE</scope>
    <source>
        <strain evidence="1">1802A</strain>
    </source>
</reference>
<evidence type="ECO:0000313" key="1">
    <source>
        <dbReference type="EMBL" id="KAK1934355.1"/>
    </source>
</evidence>
<dbReference type="AlphaFoldDB" id="A0AAD9LF86"/>
<dbReference type="Proteomes" id="UP001195914">
    <property type="component" value="Unassembled WGS sequence"/>
</dbReference>
<gene>
    <name evidence="1" type="ORF">X943_001455</name>
</gene>
<reference evidence="1" key="2">
    <citation type="submission" date="2021-05" db="EMBL/GenBank/DDBJ databases">
        <authorList>
            <person name="Pain A."/>
        </authorList>
    </citation>
    <scope>NUCLEOTIDE SEQUENCE</scope>
    <source>
        <strain evidence="1">1802A</strain>
    </source>
</reference>